<gene>
    <name evidence="1" type="ORF">EXIGLDRAFT_771443</name>
</gene>
<protein>
    <submittedName>
        <fullName evidence="1">Uncharacterized protein</fullName>
    </submittedName>
</protein>
<dbReference type="Proteomes" id="UP000077266">
    <property type="component" value="Unassembled WGS sequence"/>
</dbReference>
<sequence>MFRPLEPLPEEVWVRITQWCIIMLLQDDHAQCLSKSRLRSVLALRLLSPTSRPAVLSAVYGQMVISCVQREWLRSAIAQAPFLPTHTLVLGVALEASAQDDCPDWFSVLPHAFPKLVSLSVIVCACRVGSWDAKSIEGLLYALAALLRRMNDLERLSVTVDLPESDASVSVEHLMDAIELSKLYHVRLCLMGFSVTSSHAVVLPESLYQKVLRGNTASHNPSVRLLGGSYSLERLVLLKLEDVPVSFTAANSLRVLSQLKRLDLHPSAWVEWPVDGIADEETLLPDVMDAESPPWHGGGTGHMDPADDEHSHAILITVAMEWEHDERMTLSPTEEQYARCFLEHVVRDLLRLEVLHIGGAMHDLRRASPSQGRRVWEEIWSLCASHADLRIIGFGRCDARPSTHRHMAIDCGSCRENVGGDRYELGFGFRLHRNWQTARTACITDIQRLCASSSFDLSWTNPGGFFPPSQATLWTRSAHNTRFESTWNEAGA</sequence>
<reference evidence="1 2" key="1">
    <citation type="journal article" date="2016" name="Mol. Biol. Evol.">
        <title>Comparative Genomics of Early-Diverging Mushroom-Forming Fungi Provides Insights into the Origins of Lignocellulose Decay Capabilities.</title>
        <authorList>
            <person name="Nagy L.G."/>
            <person name="Riley R."/>
            <person name="Tritt A."/>
            <person name="Adam C."/>
            <person name="Daum C."/>
            <person name="Floudas D."/>
            <person name="Sun H."/>
            <person name="Yadav J.S."/>
            <person name="Pangilinan J."/>
            <person name="Larsson K.H."/>
            <person name="Matsuura K."/>
            <person name="Barry K."/>
            <person name="Labutti K."/>
            <person name="Kuo R."/>
            <person name="Ohm R.A."/>
            <person name="Bhattacharya S.S."/>
            <person name="Shirouzu T."/>
            <person name="Yoshinaga Y."/>
            <person name="Martin F.M."/>
            <person name="Grigoriev I.V."/>
            <person name="Hibbett D.S."/>
        </authorList>
    </citation>
    <scope>NUCLEOTIDE SEQUENCE [LARGE SCALE GENOMIC DNA]</scope>
    <source>
        <strain evidence="1 2">HHB12029</strain>
    </source>
</reference>
<keyword evidence="2" id="KW-1185">Reference proteome</keyword>
<proteinExistence type="predicted"/>
<name>A0A165FZK4_EXIGL</name>
<dbReference type="EMBL" id="KV426064">
    <property type="protein sequence ID" value="KZV89764.1"/>
    <property type="molecule type" value="Genomic_DNA"/>
</dbReference>
<evidence type="ECO:0000313" key="1">
    <source>
        <dbReference type="EMBL" id="KZV89764.1"/>
    </source>
</evidence>
<dbReference type="InParanoid" id="A0A165FZK4"/>
<organism evidence="1 2">
    <name type="scientific">Exidia glandulosa HHB12029</name>
    <dbReference type="NCBI Taxonomy" id="1314781"/>
    <lineage>
        <taxon>Eukaryota</taxon>
        <taxon>Fungi</taxon>
        <taxon>Dikarya</taxon>
        <taxon>Basidiomycota</taxon>
        <taxon>Agaricomycotina</taxon>
        <taxon>Agaricomycetes</taxon>
        <taxon>Auriculariales</taxon>
        <taxon>Exidiaceae</taxon>
        <taxon>Exidia</taxon>
    </lineage>
</organism>
<accession>A0A165FZK4</accession>
<evidence type="ECO:0000313" key="2">
    <source>
        <dbReference type="Proteomes" id="UP000077266"/>
    </source>
</evidence>
<dbReference type="AlphaFoldDB" id="A0A165FZK4"/>